<feature type="compositionally biased region" description="Low complexity" evidence="2">
    <location>
        <begin position="129"/>
        <end position="148"/>
    </location>
</feature>
<evidence type="ECO:0000313" key="4">
    <source>
        <dbReference type="EMBL" id="JAT89455.1"/>
    </source>
</evidence>
<dbReference type="Pfam" id="PF02944">
    <property type="entry name" value="BESS"/>
    <property type="match status" value="1"/>
</dbReference>
<feature type="compositionally biased region" description="Low complexity" evidence="2">
    <location>
        <begin position="1"/>
        <end position="30"/>
    </location>
</feature>
<dbReference type="OrthoDB" id="270189at2759"/>
<dbReference type="GO" id="GO:0003677">
    <property type="term" value="F:DNA binding"/>
    <property type="evidence" value="ECO:0007669"/>
    <property type="project" value="InterPro"/>
</dbReference>
<feature type="domain" description="BESS" evidence="3">
    <location>
        <begin position="57"/>
        <end position="96"/>
    </location>
</feature>
<comment type="subcellular location">
    <subcellularLocation>
        <location evidence="1">Nucleus</location>
    </subcellularLocation>
</comment>
<organism evidence="4">
    <name type="scientific">Pectinophora gossypiella</name>
    <name type="common">Cotton pink bollworm</name>
    <name type="synonym">Depressaria gossypiella</name>
    <dbReference type="NCBI Taxonomy" id="13191"/>
    <lineage>
        <taxon>Eukaryota</taxon>
        <taxon>Metazoa</taxon>
        <taxon>Ecdysozoa</taxon>
        <taxon>Arthropoda</taxon>
        <taxon>Hexapoda</taxon>
        <taxon>Insecta</taxon>
        <taxon>Pterygota</taxon>
        <taxon>Neoptera</taxon>
        <taxon>Endopterygota</taxon>
        <taxon>Lepidoptera</taxon>
        <taxon>Glossata</taxon>
        <taxon>Ditrysia</taxon>
        <taxon>Gelechioidea</taxon>
        <taxon>Gelechiidae</taxon>
        <taxon>Apatetrinae</taxon>
        <taxon>Pectinophora</taxon>
    </lineage>
</organism>
<gene>
    <name evidence="4" type="ORF">g.2224</name>
</gene>
<evidence type="ECO:0000256" key="2">
    <source>
        <dbReference type="SAM" id="MobiDB-lite"/>
    </source>
</evidence>
<dbReference type="PROSITE" id="PS51031">
    <property type="entry name" value="BESS"/>
    <property type="match status" value="1"/>
</dbReference>
<dbReference type="AlphaFoldDB" id="A0A1E1WR02"/>
<sequence length="172" mass="19362">STPANVSEENIENIENSPAESSTVTRSVSETTKKKKKTTSSFEDAILKAMNNEISEADEDKTYCLSLVQSLKKMDDDNKMLAKIEILKVIRTFTNKSHNIYNSEQNQTPFNRPNVVPYWNHTNSNFSAQSTPMYSQTTPQQQSQPTSTQAHNYVSAAVRVQSNTIFALILIH</sequence>
<feature type="region of interest" description="Disordered" evidence="2">
    <location>
        <begin position="127"/>
        <end position="148"/>
    </location>
</feature>
<proteinExistence type="predicted"/>
<evidence type="ECO:0000256" key="1">
    <source>
        <dbReference type="PROSITE-ProRule" id="PRU00371"/>
    </source>
</evidence>
<accession>A0A1E1WR02</accession>
<dbReference type="EMBL" id="GDQN01001599">
    <property type="protein sequence ID" value="JAT89455.1"/>
    <property type="molecule type" value="Transcribed_RNA"/>
</dbReference>
<feature type="non-terminal residue" evidence="4">
    <location>
        <position position="1"/>
    </location>
</feature>
<evidence type="ECO:0000259" key="3">
    <source>
        <dbReference type="PROSITE" id="PS51031"/>
    </source>
</evidence>
<keyword evidence="1" id="KW-0539">Nucleus</keyword>
<dbReference type="GO" id="GO:0005634">
    <property type="term" value="C:nucleus"/>
    <property type="evidence" value="ECO:0007669"/>
    <property type="project" value="UniProtKB-SubCell"/>
</dbReference>
<dbReference type="InterPro" id="IPR004210">
    <property type="entry name" value="BESS_motif"/>
</dbReference>
<protein>
    <recommendedName>
        <fullName evidence="3">BESS domain-containing protein</fullName>
    </recommendedName>
</protein>
<reference evidence="4" key="1">
    <citation type="submission" date="2015-09" db="EMBL/GenBank/DDBJ databases">
        <title>De novo assembly of Pectinophora gossypiella (Pink Bollworm) gut transcriptome.</title>
        <authorList>
            <person name="Tassone E.E."/>
        </authorList>
    </citation>
    <scope>NUCLEOTIDE SEQUENCE</scope>
</reference>
<feature type="region of interest" description="Disordered" evidence="2">
    <location>
        <begin position="1"/>
        <end position="40"/>
    </location>
</feature>
<name>A0A1E1WR02_PECGO</name>